<keyword evidence="1" id="KW-1185">Reference proteome</keyword>
<reference evidence="2" key="1">
    <citation type="submission" date="2016-11" db="UniProtKB">
        <authorList>
            <consortium name="WormBaseParasite"/>
        </authorList>
    </citation>
    <scope>IDENTIFICATION</scope>
</reference>
<organism evidence="1 2">
    <name type="scientific">Heterorhabditis bacteriophora</name>
    <name type="common">Entomopathogenic nematode worm</name>
    <dbReference type="NCBI Taxonomy" id="37862"/>
    <lineage>
        <taxon>Eukaryota</taxon>
        <taxon>Metazoa</taxon>
        <taxon>Ecdysozoa</taxon>
        <taxon>Nematoda</taxon>
        <taxon>Chromadorea</taxon>
        <taxon>Rhabditida</taxon>
        <taxon>Rhabditina</taxon>
        <taxon>Rhabditomorpha</taxon>
        <taxon>Strongyloidea</taxon>
        <taxon>Heterorhabditidae</taxon>
        <taxon>Heterorhabditis</taxon>
    </lineage>
</organism>
<protein>
    <submittedName>
        <fullName evidence="2">Uncharacterized protein</fullName>
    </submittedName>
</protein>
<dbReference type="WBParaSite" id="Hba_02697">
    <property type="protein sequence ID" value="Hba_02697"/>
    <property type="gene ID" value="Hba_02697"/>
</dbReference>
<evidence type="ECO:0000313" key="2">
    <source>
        <dbReference type="WBParaSite" id="Hba_02697"/>
    </source>
</evidence>
<dbReference type="AlphaFoldDB" id="A0A1I7WDA3"/>
<accession>A0A1I7WDA3</accession>
<dbReference type="Proteomes" id="UP000095283">
    <property type="component" value="Unplaced"/>
</dbReference>
<name>A0A1I7WDA3_HETBA</name>
<sequence>MTWLRKISRHCLGHRQISMFDQNIEKFLGCDQNIAKFLDFNQNIEKFLGCDQNIAKFLDFNQNIEKILVIFVITGCDQNIEKILGITKNTLAVTSNCKKSWAVTSNCKKSWAVTSNCKNYWSPPGLQIDKMLVGTNGTGNNSDMGGWKRYQYIDALFVASIGSNHSIERYCGLRLYCKVDWCCHGEM</sequence>
<evidence type="ECO:0000313" key="1">
    <source>
        <dbReference type="Proteomes" id="UP000095283"/>
    </source>
</evidence>
<proteinExistence type="predicted"/>